<reference evidence="1" key="2">
    <citation type="journal article" date="2021" name="PeerJ">
        <title>Extensive microbial diversity within the chicken gut microbiome revealed by metagenomics and culture.</title>
        <authorList>
            <person name="Gilroy R."/>
            <person name="Ravi A."/>
            <person name="Getino M."/>
            <person name="Pursley I."/>
            <person name="Horton D.L."/>
            <person name="Alikhan N.F."/>
            <person name="Baker D."/>
            <person name="Gharbi K."/>
            <person name="Hall N."/>
            <person name="Watson M."/>
            <person name="Adriaenssens E.M."/>
            <person name="Foster-Nyarko E."/>
            <person name="Jarju S."/>
            <person name="Secka A."/>
            <person name="Antonio M."/>
            <person name="Oren A."/>
            <person name="Chaudhuri R.R."/>
            <person name="La Ragione R."/>
            <person name="Hildebrand F."/>
            <person name="Pallen M.J."/>
        </authorList>
    </citation>
    <scope>NUCLEOTIDE SEQUENCE</scope>
    <source>
        <strain evidence="1">35461</strain>
    </source>
</reference>
<dbReference type="InterPro" id="IPR036583">
    <property type="entry name" value="23S_rRNA_IVS_sf"/>
</dbReference>
<proteinExistence type="predicted"/>
<name>A0A9D1NNF6_9BACT</name>
<dbReference type="InterPro" id="IPR012657">
    <property type="entry name" value="23S_rRNA-intervening_sequence"/>
</dbReference>
<dbReference type="EMBL" id="DVOR01000121">
    <property type="protein sequence ID" value="HIV09219.1"/>
    <property type="molecule type" value="Genomic_DNA"/>
</dbReference>
<dbReference type="AlphaFoldDB" id="A0A9D1NNF6"/>
<dbReference type="SUPFAM" id="SSF158446">
    <property type="entry name" value="IVS-encoded protein-like"/>
    <property type="match status" value="1"/>
</dbReference>
<organism evidence="1 2">
    <name type="scientific">Candidatus Spyradenecus faecavium</name>
    <dbReference type="NCBI Taxonomy" id="2840947"/>
    <lineage>
        <taxon>Bacteria</taxon>
        <taxon>Pseudomonadati</taxon>
        <taxon>Lentisphaerota</taxon>
        <taxon>Lentisphaeria</taxon>
        <taxon>Lentisphaerales</taxon>
        <taxon>Lentisphaeraceae</taxon>
        <taxon>Lentisphaeraceae incertae sedis</taxon>
        <taxon>Candidatus Spyradenecus</taxon>
    </lineage>
</organism>
<sequence length="197" mass="22148">MSPSPSPAPQPAQPPPSGDFLRIGKNPYNLITYQKSRCIYLITRHFVRVALTRGDRTVDQMIQAARSGKQNIIEGAKAGPTSRETEIRLTNVAKASLQELREDFLDWLRANDAPIWVDGSENYTKARHICGRHNDEAFYKSCIAVRQPPAIANIAVVLIDQTDALLYKQLLRLQRDFLRFGGVREAMAAARRVARGY</sequence>
<reference evidence="1" key="1">
    <citation type="submission" date="2020-10" db="EMBL/GenBank/DDBJ databases">
        <authorList>
            <person name="Gilroy R."/>
        </authorList>
    </citation>
    <scope>NUCLEOTIDE SEQUENCE</scope>
    <source>
        <strain evidence="1">35461</strain>
    </source>
</reference>
<dbReference type="Proteomes" id="UP000886845">
    <property type="component" value="Unassembled WGS sequence"/>
</dbReference>
<gene>
    <name evidence="1" type="ORF">IAC79_03805</name>
</gene>
<protein>
    <submittedName>
        <fullName evidence="1">Four helix bundle protein</fullName>
    </submittedName>
</protein>
<dbReference type="Gene3D" id="1.20.1440.60">
    <property type="entry name" value="23S rRNA-intervening sequence"/>
    <property type="match status" value="1"/>
</dbReference>
<dbReference type="NCBIfam" id="TIGR04258">
    <property type="entry name" value="4helix_suffix"/>
    <property type="match status" value="1"/>
</dbReference>
<accession>A0A9D1NNF6</accession>
<evidence type="ECO:0000313" key="1">
    <source>
        <dbReference type="EMBL" id="HIV09219.1"/>
    </source>
</evidence>
<dbReference type="NCBIfam" id="TIGR02436">
    <property type="entry name" value="four helix bundle protein"/>
    <property type="match status" value="1"/>
</dbReference>
<evidence type="ECO:0000313" key="2">
    <source>
        <dbReference type="Proteomes" id="UP000886845"/>
    </source>
</evidence>
<comment type="caution">
    <text evidence="1">The sequence shown here is derived from an EMBL/GenBank/DDBJ whole genome shotgun (WGS) entry which is preliminary data.</text>
</comment>
<dbReference type="InterPro" id="IPR026354">
    <property type="entry name" value="4helix_suffix_dom"/>
</dbReference>